<keyword evidence="1" id="KW-0479">Metal-binding</keyword>
<keyword evidence="2" id="KW-0175">Coiled coil</keyword>
<feature type="coiled-coil region" evidence="2">
    <location>
        <begin position="577"/>
        <end position="614"/>
    </location>
</feature>
<feature type="domain" description="RING-type" evidence="3">
    <location>
        <begin position="91"/>
        <end position="136"/>
    </location>
</feature>
<dbReference type="Gene3D" id="3.30.40.10">
    <property type="entry name" value="Zinc/RING finger domain, C3HC4 (zinc finger)"/>
    <property type="match status" value="1"/>
</dbReference>
<keyword evidence="1" id="KW-0862">Zinc</keyword>
<protein>
    <submittedName>
        <fullName evidence="5">E3 ubiquitin-protein ligase WAVH1-like</fullName>
    </submittedName>
</protein>
<reference evidence="5" key="1">
    <citation type="submission" date="2020-09" db="EMBL/GenBank/DDBJ databases">
        <title>Genome-Enabled Discovery of Anthraquinone Biosynthesis in Senna tora.</title>
        <authorList>
            <person name="Kang S.-H."/>
            <person name="Pandey R.P."/>
            <person name="Lee C.-M."/>
            <person name="Sim J.-S."/>
            <person name="Jeong J.-T."/>
            <person name="Choi B.-S."/>
            <person name="Jung M."/>
            <person name="Ginzburg D."/>
            <person name="Zhao K."/>
            <person name="Won S.Y."/>
            <person name="Oh T.-J."/>
            <person name="Yu Y."/>
            <person name="Kim N.-H."/>
            <person name="Lee O.R."/>
            <person name="Lee T.-H."/>
            <person name="Bashyal P."/>
            <person name="Kim T.-S."/>
            <person name="Lee W.-H."/>
            <person name="Kawkins C."/>
            <person name="Kim C.-K."/>
            <person name="Kim J.S."/>
            <person name="Ahn B.O."/>
            <person name="Rhee S.Y."/>
            <person name="Sohng J.K."/>
        </authorList>
    </citation>
    <scope>NUCLEOTIDE SEQUENCE</scope>
    <source>
        <tissue evidence="5">Leaf</tissue>
    </source>
</reference>
<dbReference type="OrthoDB" id="687730at2759"/>
<dbReference type="Pfam" id="PF13519">
    <property type="entry name" value="VWA_2"/>
    <property type="match status" value="1"/>
</dbReference>
<name>A0A834T4N8_9FABA</name>
<gene>
    <name evidence="5" type="ORF">G2W53_036247</name>
</gene>
<sequence length="654" mass="72287">MVTGWRKVFCTSIAKDTEKCHNNTNTNQTHKTSSNLAFLSNPSTPTLRCRTSLTVPTTTTTTPSSSIPNTPKSPSTFSFLKATLRLSKSRCGICMQSVKAGKGTAIFTSECSHAFHFHCIASHVKNQQILVCPVCNANWKELPLLSIHNDKSSEQNRAHKLVHDFRTLKVYSDDEPLMSPTSVARFNPIFESEEENQEPIEFQGFNVNTLRNNIEMCLLPEAAILAANRSHETYVVLLKLKAPPASTEACRPPIDLVTVLDVGGTMDGPKLQMMKQSMRIVISSLGSTDRLSIVAFSSGSKRLLPLRRMTSSGQRSARRIVDALAAIDQSRDGACVKNEALKKAAKVLEDRREKNPVATIILLSDIHGESITSASSIQKRSSLSVSSMRLPHLDIPIHSVRFPDGSGALAHAQQDDAFPKCFLRLLSMVAQDLRLQLAVASRSLPVEIAAVYSLSGRPNSIGPGLARLGDLYAEEVRELLVELKVPAASAGSHHVLSVRSSYRDPSTQRLIQSKEEAFLIPRPHAVRSSDPKIEHLRNLHVTTRAVAESRRLAEHQDLSGARHLLASARALLIKSASKSADELLRWLEAELAELQRRRQQVQSQRQRSKAVEEKLELLTPTSAWRAAERLAKVAIMRKSMNRVSDLHGFENARF</sequence>
<dbReference type="Pfam" id="PF25243">
    <property type="entry name" value="WAV3_C"/>
    <property type="match status" value="1"/>
</dbReference>
<evidence type="ECO:0000259" key="3">
    <source>
        <dbReference type="PROSITE" id="PS50089"/>
    </source>
</evidence>
<organism evidence="5 6">
    <name type="scientific">Senna tora</name>
    <dbReference type="NCBI Taxonomy" id="362788"/>
    <lineage>
        <taxon>Eukaryota</taxon>
        <taxon>Viridiplantae</taxon>
        <taxon>Streptophyta</taxon>
        <taxon>Embryophyta</taxon>
        <taxon>Tracheophyta</taxon>
        <taxon>Spermatophyta</taxon>
        <taxon>Magnoliopsida</taxon>
        <taxon>eudicotyledons</taxon>
        <taxon>Gunneridae</taxon>
        <taxon>Pentapetalae</taxon>
        <taxon>rosids</taxon>
        <taxon>fabids</taxon>
        <taxon>Fabales</taxon>
        <taxon>Fabaceae</taxon>
        <taxon>Caesalpinioideae</taxon>
        <taxon>Cassia clade</taxon>
        <taxon>Senna</taxon>
    </lineage>
</organism>
<dbReference type="InterPro" id="IPR036465">
    <property type="entry name" value="vWFA_dom_sf"/>
</dbReference>
<evidence type="ECO:0000259" key="4">
    <source>
        <dbReference type="PROSITE" id="PS50234"/>
    </source>
</evidence>
<dbReference type="SMART" id="SM00184">
    <property type="entry name" value="RING"/>
    <property type="match status" value="1"/>
</dbReference>
<dbReference type="PANTHER" id="PTHR10579">
    <property type="entry name" value="CALCIUM-ACTIVATED CHLORIDE CHANNEL REGULATOR"/>
    <property type="match status" value="1"/>
</dbReference>
<dbReference type="InterPro" id="IPR057427">
    <property type="entry name" value="WAV3_C"/>
</dbReference>
<dbReference type="InterPro" id="IPR013083">
    <property type="entry name" value="Znf_RING/FYVE/PHD"/>
</dbReference>
<dbReference type="PROSITE" id="PS50089">
    <property type="entry name" value="ZF_RING_2"/>
    <property type="match status" value="1"/>
</dbReference>
<dbReference type="InterPro" id="IPR001841">
    <property type="entry name" value="Znf_RING"/>
</dbReference>
<evidence type="ECO:0000313" key="6">
    <source>
        <dbReference type="Proteomes" id="UP000634136"/>
    </source>
</evidence>
<dbReference type="EMBL" id="JAAIUW010000011">
    <property type="protein sequence ID" value="KAF7809504.1"/>
    <property type="molecule type" value="Genomic_DNA"/>
</dbReference>
<dbReference type="SUPFAM" id="SSF57850">
    <property type="entry name" value="RING/U-box"/>
    <property type="match status" value="1"/>
</dbReference>
<dbReference type="InterPro" id="IPR051266">
    <property type="entry name" value="CLCR"/>
</dbReference>
<comment type="caution">
    <text evidence="5">The sequence shown here is derived from an EMBL/GenBank/DDBJ whole genome shotgun (WGS) entry which is preliminary data.</text>
</comment>
<dbReference type="AlphaFoldDB" id="A0A834T4N8"/>
<dbReference type="CDD" id="cd23114">
    <property type="entry name" value="RING-H2_WAVH2"/>
    <property type="match status" value="1"/>
</dbReference>
<keyword evidence="6" id="KW-1185">Reference proteome</keyword>
<feature type="domain" description="VWFA" evidence="4">
    <location>
        <begin position="255"/>
        <end position="388"/>
    </location>
</feature>
<dbReference type="Proteomes" id="UP000634136">
    <property type="component" value="Unassembled WGS sequence"/>
</dbReference>
<dbReference type="Pfam" id="PF13639">
    <property type="entry name" value="zf-RING_2"/>
    <property type="match status" value="1"/>
</dbReference>
<dbReference type="PANTHER" id="PTHR10579:SF59">
    <property type="entry name" value="E3 UBIQUITIN-PROTEIN LIGASE EDA40-RELATED"/>
    <property type="match status" value="1"/>
</dbReference>
<evidence type="ECO:0000313" key="5">
    <source>
        <dbReference type="EMBL" id="KAF7809504.1"/>
    </source>
</evidence>
<evidence type="ECO:0000256" key="1">
    <source>
        <dbReference type="PROSITE-ProRule" id="PRU00175"/>
    </source>
</evidence>
<dbReference type="SUPFAM" id="SSF53300">
    <property type="entry name" value="vWA-like"/>
    <property type="match status" value="1"/>
</dbReference>
<evidence type="ECO:0000256" key="2">
    <source>
        <dbReference type="SAM" id="Coils"/>
    </source>
</evidence>
<dbReference type="InterPro" id="IPR002035">
    <property type="entry name" value="VWF_A"/>
</dbReference>
<dbReference type="SMART" id="SM00327">
    <property type="entry name" value="VWA"/>
    <property type="match status" value="1"/>
</dbReference>
<dbReference type="Gene3D" id="3.40.50.410">
    <property type="entry name" value="von Willebrand factor, type A domain"/>
    <property type="match status" value="1"/>
</dbReference>
<proteinExistence type="predicted"/>
<keyword evidence="1" id="KW-0863">Zinc-finger</keyword>
<accession>A0A834T4N8</accession>
<dbReference type="PROSITE" id="PS50234">
    <property type="entry name" value="VWFA"/>
    <property type="match status" value="1"/>
</dbReference>
<dbReference type="GO" id="GO:0008270">
    <property type="term" value="F:zinc ion binding"/>
    <property type="evidence" value="ECO:0007669"/>
    <property type="project" value="UniProtKB-KW"/>
</dbReference>